<evidence type="ECO:0008006" key="5">
    <source>
        <dbReference type="Google" id="ProtNLM"/>
    </source>
</evidence>
<feature type="transmembrane region" description="Helical" evidence="2">
    <location>
        <begin position="149"/>
        <end position="171"/>
    </location>
</feature>
<name>A0A4Y7U273_COPMI</name>
<feature type="transmembrane region" description="Helical" evidence="2">
    <location>
        <begin position="400"/>
        <end position="419"/>
    </location>
</feature>
<keyword evidence="2" id="KW-1133">Transmembrane helix</keyword>
<evidence type="ECO:0000313" key="3">
    <source>
        <dbReference type="EMBL" id="TEB40158.1"/>
    </source>
</evidence>
<accession>A0A4Y7U273</accession>
<feature type="transmembrane region" description="Helical" evidence="2">
    <location>
        <begin position="331"/>
        <end position="353"/>
    </location>
</feature>
<feature type="transmembrane region" description="Helical" evidence="2">
    <location>
        <begin position="122"/>
        <end position="142"/>
    </location>
</feature>
<sequence length="547" mass="59626">MAHVSAVAAVAASTNNYNSPHSQQKRPAPLDIPDDHEEPPRLDGRPRRLTISDTSDSEEDSPILTALDSSAALILVHDDSGEPQNINFDFSDDEDGEDDGDIVSPVFEIRRTSIPQLPPVRVFLYLLSPFLKLGALTTLTVADRLPLKYGLPALFVCAIASAFSRQVWYLLARYMRKADLMEIVCDTFAKSRRKEEAAEVYQVECEARDSESVRLLLPYLPPNLILRLLVVLLCGGAVFFLSLGQSLGSQRVVFASWLSILTYIAWLTCVIYAHAKGVLYVEDDTSSTWKGIFTIAFTFCTSSTLPLYASLKSGQNPISTAKTPKSRSFRVLSLFSVSCATLLVLPVVIFAALPNIPQTRSSSAQHSSSLSAATLLLGTAQPLLTIPVLPIRVARTNINLTHTLIVPLLIILTFALSLFPPPSQLTSLSITIITATTFALALASTYLLPCILHISVHTFKRPINIVIPRTPLLPTPSGSSGSGNGWASSGLAPTEARADVNELLQRKERALQQRQLRKRIVWDVGVWVQLGVFAVCATLALASLVSR</sequence>
<feature type="transmembrane region" description="Helical" evidence="2">
    <location>
        <begin position="224"/>
        <end position="243"/>
    </location>
</feature>
<dbReference type="STRING" id="71717.A0A4Y7U273"/>
<reference evidence="3 4" key="1">
    <citation type="journal article" date="2019" name="Nat. Ecol. Evol.">
        <title>Megaphylogeny resolves global patterns of mushroom evolution.</title>
        <authorList>
            <person name="Varga T."/>
            <person name="Krizsan K."/>
            <person name="Foldi C."/>
            <person name="Dima B."/>
            <person name="Sanchez-Garcia M."/>
            <person name="Sanchez-Ramirez S."/>
            <person name="Szollosi G.J."/>
            <person name="Szarkandi J.G."/>
            <person name="Papp V."/>
            <person name="Albert L."/>
            <person name="Andreopoulos W."/>
            <person name="Angelini C."/>
            <person name="Antonin V."/>
            <person name="Barry K.W."/>
            <person name="Bougher N.L."/>
            <person name="Buchanan P."/>
            <person name="Buyck B."/>
            <person name="Bense V."/>
            <person name="Catcheside P."/>
            <person name="Chovatia M."/>
            <person name="Cooper J."/>
            <person name="Damon W."/>
            <person name="Desjardin D."/>
            <person name="Finy P."/>
            <person name="Geml J."/>
            <person name="Haridas S."/>
            <person name="Hughes K."/>
            <person name="Justo A."/>
            <person name="Karasinski D."/>
            <person name="Kautmanova I."/>
            <person name="Kiss B."/>
            <person name="Kocsube S."/>
            <person name="Kotiranta H."/>
            <person name="LaButti K.M."/>
            <person name="Lechner B.E."/>
            <person name="Liimatainen K."/>
            <person name="Lipzen A."/>
            <person name="Lukacs Z."/>
            <person name="Mihaltcheva S."/>
            <person name="Morgado L.N."/>
            <person name="Niskanen T."/>
            <person name="Noordeloos M.E."/>
            <person name="Ohm R.A."/>
            <person name="Ortiz-Santana B."/>
            <person name="Ovrebo C."/>
            <person name="Racz N."/>
            <person name="Riley R."/>
            <person name="Savchenko A."/>
            <person name="Shiryaev A."/>
            <person name="Soop K."/>
            <person name="Spirin V."/>
            <person name="Szebenyi C."/>
            <person name="Tomsovsky M."/>
            <person name="Tulloss R.E."/>
            <person name="Uehling J."/>
            <person name="Grigoriev I.V."/>
            <person name="Vagvolgyi C."/>
            <person name="Papp T."/>
            <person name="Martin F.M."/>
            <person name="Miettinen O."/>
            <person name="Hibbett D.S."/>
            <person name="Nagy L.G."/>
        </authorList>
    </citation>
    <scope>NUCLEOTIDE SEQUENCE [LARGE SCALE GENOMIC DNA]</scope>
    <source>
        <strain evidence="3 4">FP101781</strain>
    </source>
</reference>
<organism evidence="3 4">
    <name type="scientific">Coprinellus micaceus</name>
    <name type="common">Glistening ink-cap mushroom</name>
    <name type="synonym">Coprinus micaceus</name>
    <dbReference type="NCBI Taxonomy" id="71717"/>
    <lineage>
        <taxon>Eukaryota</taxon>
        <taxon>Fungi</taxon>
        <taxon>Dikarya</taxon>
        <taxon>Basidiomycota</taxon>
        <taxon>Agaricomycotina</taxon>
        <taxon>Agaricomycetes</taxon>
        <taxon>Agaricomycetidae</taxon>
        <taxon>Agaricales</taxon>
        <taxon>Agaricineae</taxon>
        <taxon>Psathyrellaceae</taxon>
        <taxon>Coprinellus</taxon>
    </lineage>
</organism>
<feature type="transmembrane region" description="Helical" evidence="2">
    <location>
        <begin position="373"/>
        <end position="393"/>
    </location>
</feature>
<dbReference type="EMBL" id="QPFP01000001">
    <property type="protein sequence ID" value="TEB40158.1"/>
    <property type="molecule type" value="Genomic_DNA"/>
</dbReference>
<comment type="caution">
    <text evidence="3">The sequence shown here is derived from an EMBL/GenBank/DDBJ whole genome shotgun (WGS) entry which is preliminary data.</text>
</comment>
<evidence type="ECO:0000256" key="1">
    <source>
        <dbReference type="SAM" id="MobiDB-lite"/>
    </source>
</evidence>
<keyword evidence="4" id="KW-1185">Reference proteome</keyword>
<gene>
    <name evidence="3" type="ORF">FA13DRAFT_1808418</name>
</gene>
<keyword evidence="2" id="KW-0812">Transmembrane</keyword>
<dbReference type="Proteomes" id="UP000298030">
    <property type="component" value="Unassembled WGS sequence"/>
</dbReference>
<feature type="transmembrane region" description="Helical" evidence="2">
    <location>
        <begin position="255"/>
        <end position="275"/>
    </location>
</feature>
<keyword evidence="2" id="KW-0472">Membrane</keyword>
<feature type="transmembrane region" description="Helical" evidence="2">
    <location>
        <begin position="287"/>
        <end position="311"/>
    </location>
</feature>
<proteinExistence type="predicted"/>
<dbReference type="AlphaFoldDB" id="A0A4Y7U273"/>
<feature type="transmembrane region" description="Helical" evidence="2">
    <location>
        <begin position="425"/>
        <end position="452"/>
    </location>
</feature>
<evidence type="ECO:0000313" key="4">
    <source>
        <dbReference type="Proteomes" id="UP000298030"/>
    </source>
</evidence>
<dbReference type="OrthoDB" id="3259324at2759"/>
<evidence type="ECO:0000256" key="2">
    <source>
        <dbReference type="SAM" id="Phobius"/>
    </source>
</evidence>
<feature type="transmembrane region" description="Helical" evidence="2">
    <location>
        <begin position="520"/>
        <end position="545"/>
    </location>
</feature>
<feature type="region of interest" description="Disordered" evidence="1">
    <location>
        <begin position="13"/>
        <end position="61"/>
    </location>
</feature>
<protein>
    <recommendedName>
        <fullName evidence="5">Amino acid transporter transmembrane domain-containing protein</fullName>
    </recommendedName>
</protein>